<dbReference type="EMBL" id="JADNRY010000050">
    <property type="protein sequence ID" value="KAF9069437.1"/>
    <property type="molecule type" value="Genomic_DNA"/>
</dbReference>
<dbReference type="AlphaFoldDB" id="A0A9P5U816"/>
<feature type="compositionally biased region" description="Polar residues" evidence="4">
    <location>
        <begin position="212"/>
        <end position="225"/>
    </location>
</feature>
<evidence type="ECO:0000313" key="6">
    <source>
        <dbReference type="EMBL" id="KAF9069437.1"/>
    </source>
</evidence>
<dbReference type="InterPro" id="IPR015637">
    <property type="entry name" value="MUG/TDG"/>
</dbReference>
<dbReference type="InterPro" id="IPR005122">
    <property type="entry name" value="Uracil-DNA_glycosylase-like"/>
</dbReference>
<feature type="domain" description="Uracil-DNA glycosylase-like" evidence="5">
    <location>
        <begin position="74"/>
        <end position="188"/>
    </location>
</feature>
<proteinExistence type="predicted"/>
<dbReference type="SUPFAM" id="SSF52141">
    <property type="entry name" value="Uracil-DNA glycosylase-like"/>
    <property type="match status" value="1"/>
</dbReference>
<keyword evidence="3" id="KW-0234">DNA repair</keyword>
<accession>A0A9P5U816</accession>
<dbReference type="PANTHER" id="PTHR12159:SF9">
    <property type="entry name" value="G_T MISMATCH-SPECIFIC THYMINE DNA GLYCOSYLASE"/>
    <property type="match status" value="1"/>
</dbReference>
<feature type="region of interest" description="Disordered" evidence="4">
    <location>
        <begin position="193"/>
        <end position="237"/>
    </location>
</feature>
<comment type="caution">
    <text evidence="6">The sequence shown here is derived from an EMBL/GenBank/DDBJ whole genome shotgun (WGS) entry which is preliminary data.</text>
</comment>
<reference evidence="6" key="1">
    <citation type="submission" date="2020-11" db="EMBL/GenBank/DDBJ databases">
        <authorList>
            <consortium name="DOE Joint Genome Institute"/>
            <person name="Ahrendt S."/>
            <person name="Riley R."/>
            <person name="Andreopoulos W."/>
            <person name="Labutti K."/>
            <person name="Pangilinan J."/>
            <person name="Ruiz-Duenas F.J."/>
            <person name="Barrasa J.M."/>
            <person name="Sanchez-Garcia M."/>
            <person name="Camarero S."/>
            <person name="Miyauchi S."/>
            <person name="Serrano A."/>
            <person name="Linde D."/>
            <person name="Babiker R."/>
            <person name="Drula E."/>
            <person name="Ayuso-Fernandez I."/>
            <person name="Pacheco R."/>
            <person name="Padilla G."/>
            <person name="Ferreira P."/>
            <person name="Barriuso J."/>
            <person name="Kellner H."/>
            <person name="Castanera R."/>
            <person name="Alfaro M."/>
            <person name="Ramirez L."/>
            <person name="Pisabarro A.G."/>
            <person name="Kuo A."/>
            <person name="Tritt A."/>
            <person name="Lipzen A."/>
            <person name="He G."/>
            <person name="Yan M."/>
            <person name="Ng V."/>
            <person name="Cullen D."/>
            <person name="Martin F."/>
            <person name="Rosso M.-N."/>
            <person name="Henrissat B."/>
            <person name="Hibbett D."/>
            <person name="Martinez A.T."/>
            <person name="Grigoriev I.V."/>
        </authorList>
    </citation>
    <scope>NUCLEOTIDE SEQUENCE</scope>
    <source>
        <strain evidence="6">AH 40177</strain>
    </source>
</reference>
<dbReference type="OrthoDB" id="3061920at2759"/>
<dbReference type="Proteomes" id="UP000772434">
    <property type="component" value="Unassembled WGS sequence"/>
</dbReference>
<protein>
    <submittedName>
        <fullName evidence="6">Uracil-DNA glycosylase-like protein</fullName>
    </submittedName>
</protein>
<evidence type="ECO:0000259" key="5">
    <source>
        <dbReference type="Pfam" id="PF03167"/>
    </source>
</evidence>
<gene>
    <name evidence="6" type="ORF">BDP27DRAFT_1447628</name>
</gene>
<keyword evidence="7" id="KW-1185">Reference proteome</keyword>
<dbReference type="Pfam" id="PF03167">
    <property type="entry name" value="UDG"/>
    <property type="match status" value="1"/>
</dbReference>
<keyword evidence="1" id="KW-0227">DNA damage</keyword>
<feature type="region of interest" description="Disordered" evidence="4">
    <location>
        <begin position="1"/>
        <end position="57"/>
    </location>
</feature>
<sequence length="331" mass="36445">MSESLTEPSVAIPAQTLRRSPRNVCKKREYSEHGQGDAKPPPRSLTASKRPTKKQRLVEAVPSDNSRILPDRLMDNLDIIFCGINPSLTSAGNGLHFSGPGNQFWKCLRQAHFITSDVTHEMAPELPRRFSIGLTDLVTRATASVKEIPESEKQNSVPSFLQKISQHRPRIVCFVSLGIGQLVCKAVHCPWKSPEAPRSSGKGKSSLPPVTPTRSKSLSISSQKMGNRVFSPTKPPKLVVRPPGKLADIKEYLLPFKLQYPEVDSMGHHAATTETLFFAVPSTSGANACSYYVEDKIALFKELYSQVQLIREGSTDSPDTSDLKVIDPSEL</sequence>
<name>A0A9P5U816_9AGAR</name>
<dbReference type="CDD" id="cd10028">
    <property type="entry name" value="UDG-F2_TDG_MUG"/>
    <property type="match status" value="1"/>
</dbReference>
<feature type="compositionally biased region" description="Basic and acidic residues" evidence="4">
    <location>
        <begin position="26"/>
        <end position="36"/>
    </location>
</feature>
<dbReference type="Gene3D" id="3.40.470.10">
    <property type="entry name" value="Uracil-DNA glycosylase-like domain"/>
    <property type="match status" value="1"/>
</dbReference>
<dbReference type="GO" id="GO:0008263">
    <property type="term" value="F:pyrimidine-specific mismatch base pair DNA N-glycosylase activity"/>
    <property type="evidence" value="ECO:0007669"/>
    <property type="project" value="TreeGrafter"/>
</dbReference>
<dbReference type="GO" id="GO:0004844">
    <property type="term" value="F:uracil DNA N-glycosylase activity"/>
    <property type="evidence" value="ECO:0007669"/>
    <property type="project" value="TreeGrafter"/>
</dbReference>
<evidence type="ECO:0000256" key="1">
    <source>
        <dbReference type="ARBA" id="ARBA00022763"/>
    </source>
</evidence>
<keyword evidence="2" id="KW-0378">Hydrolase</keyword>
<organism evidence="6 7">
    <name type="scientific">Rhodocollybia butyracea</name>
    <dbReference type="NCBI Taxonomy" id="206335"/>
    <lineage>
        <taxon>Eukaryota</taxon>
        <taxon>Fungi</taxon>
        <taxon>Dikarya</taxon>
        <taxon>Basidiomycota</taxon>
        <taxon>Agaricomycotina</taxon>
        <taxon>Agaricomycetes</taxon>
        <taxon>Agaricomycetidae</taxon>
        <taxon>Agaricales</taxon>
        <taxon>Marasmiineae</taxon>
        <taxon>Omphalotaceae</taxon>
        <taxon>Rhodocollybia</taxon>
    </lineage>
</organism>
<dbReference type="GO" id="GO:0006285">
    <property type="term" value="P:base-excision repair, AP site formation"/>
    <property type="evidence" value="ECO:0007669"/>
    <property type="project" value="InterPro"/>
</dbReference>
<dbReference type="InterPro" id="IPR036895">
    <property type="entry name" value="Uracil-DNA_glycosylase-like_sf"/>
</dbReference>
<evidence type="ECO:0000256" key="4">
    <source>
        <dbReference type="SAM" id="MobiDB-lite"/>
    </source>
</evidence>
<evidence type="ECO:0000256" key="2">
    <source>
        <dbReference type="ARBA" id="ARBA00022801"/>
    </source>
</evidence>
<dbReference type="PANTHER" id="PTHR12159">
    <property type="entry name" value="G/T AND G/U MISMATCH-SPECIFIC DNA GLYCOSYLASE"/>
    <property type="match status" value="1"/>
</dbReference>
<evidence type="ECO:0000256" key="3">
    <source>
        <dbReference type="ARBA" id="ARBA00023204"/>
    </source>
</evidence>
<evidence type="ECO:0000313" key="7">
    <source>
        <dbReference type="Proteomes" id="UP000772434"/>
    </source>
</evidence>